<dbReference type="HOGENOM" id="CLU_3332222_0_0_5"/>
<organism evidence="1 2">
    <name type="scientific">Rhodobacter capsulatus (strain ATCC BAA-309 / NBRC 16581 / SB1003)</name>
    <dbReference type="NCBI Taxonomy" id="272942"/>
    <lineage>
        <taxon>Bacteria</taxon>
        <taxon>Pseudomonadati</taxon>
        <taxon>Pseudomonadota</taxon>
        <taxon>Alphaproteobacteria</taxon>
        <taxon>Rhodobacterales</taxon>
        <taxon>Rhodobacter group</taxon>
        <taxon>Rhodobacter</taxon>
    </lineage>
</organism>
<sequence length="38" mass="4089">MMKDDFPGCFPPGKAVYGYFTALASTRLMSADSPQAES</sequence>
<evidence type="ECO:0000313" key="1">
    <source>
        <dbReference type="EMBL" id="ADE84829.1"/>
    </source>
</evidence>
<reference key="1">
    <citation type="submission" date="2008-12" db="EMBL/GenBank/DDBJ databases">
        <title>Complete genome sequence of Rhodobacter capsulatus SB1003.</title>
        <authorList>
            <person name="Strnad H."/>
            <person name="Lapidus A."/>
            <person name="Vlcek C."/>
            <person name="Ulbrich P."/>
            <person name="Paces J."/>
            <person name="Maltsev N."/>
            <person name="Kumar V."/>
            <person name="Kogan Y."/>
            <person name="Milgram A."/>
            <person name="Rebrekov D."/>
            <person name="Mazur M."/>
            <person name="Cox R."/>
            <person name="Kyrpides N."/>
            <person name="Kolar M."/>
            <person name="Sachova J."/>
            <person name="Ridl J."/>
            <person name="Ivanova N."/>
            <person name="Kapatral V."/>
            <person name="Los T."/>
            <person name="Lykidis A."/>
            <person name="Mikhailova N."/>
            <person name="Reznik G."/>
            <person name="Vasieva O."/>
            <person name="Fonstein M."/>
            <person name="Paces V."/>
            <person name="Haselkorn R."/>
        </authorList>
    </citation>
    <scope>NUCLEOTIDE SEQUENCE</scope>
    <source>
        <strain>SB1003</strain>
    </source>
</reference>
<evidence type="ECO:0000313" key="2">
    <source>
        <dbReference type="Proteomes" id="UP000002361"/>
    </source>
</evidence>
<accession>D5AR23</accession>
<name>D5AR23_RHOCB</name>
<keyword evidence="2" id="KW-1185">Reference proteome</keyword>
<dbReference type="STRING" id="272942.RCAP_rcc01069"/>
<proteinExistence type="predicted"/>
<reference evidence="1 2" key="2">
    <citation type="journal article" date="2010" name="J. Bacteriol.">
        <title>Complete genome sequence of the photosynthetic purple nonsulfur bacterium Rhodobacter capsulatus SB 1003.</title>
        <authorList>
            <person name="Strnad H."/>
            <person name="Lapidus A."/>
            <person name="Paces J."/>
            <person name="Ulbrich P."/>
            <person name="Vlcek C."/>
            <person name="Paces V."/>
            <person name="Haselkorn R."/>
        </authorList>
    </citation>
    <scope>NUCLEOTIDE SEQUENCE [LARGE SCALE GENOMIC DNA]</scope>
    <source>
        <strain evidence="2">ATCC BAA-309 / NBRC 16581 / SB1003</strain>
    </source>
</reference>
<dbReference type="AlphaFoldDB" id="D5AR23"/>
<dbReference type="Proteomes" id="UP000002361">
    <property type="component" value="Chromosome"/>
</dbReference>
<dbReference type="KEGG" id="rcp:RCAP_rcc01069"/>
<gene>
    <name evidence="1" type="ordered locus">RCAP_rcc01069</name>
</gene>
<dbReference type="EMBL" id="CP001312">
    <property type="protein sequence ID" value="ADE84829.1"/>
    <property type="molecule type" value="Genomic_DNA"/>
</dbReference>
<protein>
    <submittedName>
        <fullName evidence="1">Uncharacterized protein</fullName>
    </submittedName>
</protein>